<dbReference type="GO" id="GO:0004519">
    <property type="term" value="F:endonuclease activity"/>
    <property type="evidence" value="ECO:0007669"/>
    <property type="project" value="UniProtKB-KW"/>
</dbReference>
<proteinExistence type="predicted"/>
<dbReference type="Pfam" id="PF04480">
    <property type="entry name" value="DUF559"/>
    <property type="match status" value="1"/>
</dbReference>
<dbReference type="CDD" id="cd01038">
    <property type="entry name" value="Endonuclease_DUF559"/>
    <property type="match status" value="1"/>
</dbReference>
<dbReference type="InterPro" id="IPR047216">
    <property type="entry name" value="Endonuclease_DUF559_bact"/>
</dbReference>
<protein>
    <submittedName>
        <fullName evidence="2">Endonuclease domain-containing protein</fullName>
    </submittedName>
</protein>
<dbReference type="Proteomes" id="UP000473574">
    <property type="component" value="Unassembled WGS sequence"/>
</dbReference>
<organism evidence="2 3">
    <name type="scientific">Adonisia turfae CCMR0082</name>
    <dbReference type="NCBI Taxonomy" id="2304604"/>
    <lineage>
        <taxon>Bacteria</taxon>
        <taxon>Bacillati</taxon>
        <taxon>Cyanobacteriota</taxon>
        <taxon>Adonisia</taxon>
        <taxon>Adonisia turfae</taxon>
    </lineage>
</organism>
<dbReference type="Gene3D" id="3.40.960.10">
    <property type="entry name" value="VSR Endonuclease"/>
    <property type="match status" value="1"/>
</dbReference>
<evidence type="ECO:0000259" key="1">
    <source>
        <dbReference type="Pfam" id="PF04480"/>
    </source>
</evidence>
<feature type="domain" description="DUF559" evidence="1">
    <location>
        <begin position="17"/>
        <end position="118"/>
    </location>
</feature>
<reference evidence="2 3" key="1">
    <citation type="journal article" date="2020" name="Microb. Ecol.">
        <title>Ecogenomics of the Marine Benthic Filamentous Cyanobacterium Adonisia.</title>
        <authorList>
            <person name="Walter J.M."/>
            <person name="Coutinho F.H."/>
            <person name="Leomil L."/>
            <person name="Hargreaves P.I."/>
            <person name="Campeao M.E."/>
            <person name="Vieira V.V."/>
            <person name="Silva B.S."/>
            <person name="Fistarol G.O."/>
            <person name="Salomon P.S."/>
            <person name="Sawabe T."/>
            <person name="Mino S."/>
            <person name="Hosokawa M."/>
            <person name="Miyashita H."/>
            <person name="Maruyama F."/>
            <person name="van Verk M.C."/>
            <person name="Dutilh B.E."/>
            <person name="Thompson C.C."/>
            <person name="Thompson F.L."/>
        </authorList>
    </citation>
    <scope>NUCLEOTIDE SEQUENCE [LARGE SCALE GENOMIC DNA]</scope>
    <source>
        <strain evidence="2 3">CCMR0082</strain>
    </source>
</reference>
<dbReference type="RefSeq" id="WP_163663153.1">
    <property type="nucleotide sequence ID" value="NZ_QZCE01000002.1"/>
</dbReference>
<dbReference type="InterPro" id="IPR011335">
    <property type="entry name" value="Restrct_endonuc-II-like"/>
</dbReference>
<sequence length="128" mass="15397">MTELCHNSFHLPYNRDLVARAKALRKNMTSAEKKLWEGYLRNSKFRVLRQRPIDHFIVDFYCAKLKLVIEVDGDSHFTEEGKIYDQERTTRLEGYGLQVLRFTNQEVLQEFESVCQQIEFYEKNNYHE</sequence>
<name>A0A6M0S4X0_9CYAN</name>
<dbReference type="SUPFAM" id="SSF52980">
    <property type="entry name" value="Restriction endonuclease-like"/>
    <property type="match status" value="1"/>
</dbReference>
<keyword evidence="2" id="KW-0255">Endonuclease</keyword>
<keyword evidence="2" id="KW-0540">Nuclease</keyword>
<comment type="caution">
    <text evidence="2">The sequence shown here is derived from an EMBL/GenBank/DDBJ whole genome shotgun (WGS) entry which is preliminary data.</text>
</comment>
<dbReference type="PANTHER" id="PTHR38590">
    <property type="entry name" value="BLL0828 PROTEIN"/>
    <property type="match status" value="1"/>
</dbReference>
<dbReference type="InterPro" id="IPR007569">
    <property type="entry name" value="DUF559"/>
</dbReference>
<gene>
    <name evidence="2" type="ORF">D0962_12375</name>
</gene>
<dbReference type="AlphaFoldDB" id="A0A6M0S4X0"/>
<evidence type="ECO:0000313" key="2">
    <source>
        <dbReference type="EMBL" id="NEZ63569.1"/>
    </source>
</evidence>
<keyword evidence="2" id="KW-0378">Hydrolase</keyword>
<dbReference type="EMBL" id="QZCE01000002">
    <property type="protein sequence ID" value="NEZ63569.1"/>
    <property type="molecule type" value="Genomic_DNA"/>
</dbReference>
<dbReference type="PANTHER" id="PTHR38590:SF1">
    <property type="entry name" value="BLL0828 PROTEIN"/>
    <property type="match status" value="1"/>
</dbReference>
<accession>A0A6M0S4X0</accession>
<evidence type="ECO:0000313" key="3">
    <source>
        <dbReference type="Proteomes" id="UP000473574"/>
    </source>
</evidence>